<comment type="caution">
    <text evidence="3">The sequence shown here is derived from an EMBL/GenBank/DDBJ whole genome shotgun (WGS) entry which is preliminary data.</text>
</comment>
<feature type="chain" id="PRO_5045095173" description="Lipid/polyisoprenoid-binding YceI-like domain-containing protein" evidence="2">
    <location>
        <begin position="25"/>
        <end position="198"/>
    </location>
</feature>
<keyword evidence="2" id="KW-0732">Signal</keyword>
<name>A0ABU0IS15_9CAUL</name>
<reference evidence="3 4" key="1">
    <citation type="submission" date="2023-07" db="EMBL/GenBank/DDBJ databases">
        <title>Genomic Encyclopedia of Type Strains, Phase IV (KMG-IV): sequencing the most valuable type-strain genomes for metagenomic binning, comparative biology and taxonomic classification.</title>
        <authorList>
            <person name="Goeker M."/>
        </authorList>
    </citation>
    <scope>NUCLEOTIDE SEQUENCE [LARGE SCALE GENOMIC DNA]</scope>
    <source>
        <strain evidence="3 4">DSM 18695</strain>
    </source>
</reference>
<evidence type="ECO:0000256" key="2">
    <source>
        <dbReference type="SAM" id="SignalP"/>
    </source>
</evidence>
<dbReference type="Proteomes" id="UP001228905">
    <property type="component" value="Unassembled WGS sequence"/>
</dbReference>
<proteinExistence type="predicted"/>
<feature type="region of interest" description="Disordered" evidence="1">
    <location>
        <begin position="26"/>
        <end position="46"/>
    </location>
</feature>
<protein>
    <recommendedName>
        <fullName evidence="5">Lipid/polyisoprenoid-binding YceI-like domain-containing protein</fullName>
    </recommendedName>
</protein>
<sequence>MRIRGLAIGLSAVALLASACNRKAETPPAAAPAAPAPAAAPTPAPAAGFSHEAGFDAAGYYMTQANVKVGTWRLANMGVGAPSDFETWEKGDHSSTFGPILFEFEDQASPAQTGETGAETRSGRIRVLPDSYAIDDQQVSFAGHDAKLGAVSFTGRFDKAALAEAKVNSSSQMAVLTGTLKVGDKTYDRISFTYFVGD</sequence>
<evidence type="ECO:0000313" key="4">
    <source>
        <dbReference type="Proteomes" id="UP001228905"/>
    </source>
</evidence>
<dbReference type="PROSITE" id="PS51257">
    <property type="entry name" value="PROKAR_LIPOPROTEIN"/>
    <property type="match status" value="1"/>
</dbReference>
<dbReference type="EMBL" id="JAUSVS010000002">
    <property type="protein sequence ID" value="MDQ0463948.1"/>
    <property type="molecule type" value="Genomic_DNA"/>
</dbReference>
<keyword evidence="4" id="KW-1185">Reference proteome</keyword>
<accession>A0ABU0IS15</accession>
<feature type="signal peptide" evidence="2">
    <location>
        <begin position="1"/>
        <end position="24"/>
    </location>
</feature>
<dbReference type="RefSeq" id="WP_307348233.1">
    <property type="nucleotide sequence ID" value="NZ_JAUSVS010000002.1"/>
</dbReference>
<feature type="compositionally biased region" description="Pro residues" evidence="1">
    <location>
        <begin position="34"/>
        <end position="44"/>
    </location>
</feature>
<evidence type="ECO:0008006" key="5">
    <source>
        <dbReference type="Google" id="ProtNLM"/>
    </source>
</evidence>
<evidence type="ECO:0000313" key="3">
    <source>
        <dbReference type="EMBL" id="MDQ0463948.1"/>
    </source>
</evidence>
<evidence type="ECO:0000256" key="1">
    <source>
        <dbReference type="SAM" id="MobiDB-lite"/>
    </source>
</evidence>
<organism evidence="3 4">
    <name type="scientific">Caulobacter ginsengisoli</name>
    <dbReference type="NCBI Taxonomy" id="400775"/>
    <lineage>
        <taxon>Bacteria</taxon>
        <taxon>Pseudomonadati</taxon>
        <taxon>Pseudomonadota</taxon>
        <taxon>Alphaproteobacteria</taxon>
        <taxon>Caulobacterales</taxon>
        <taxon>Caulobacteraceae</taxon>
        <taxon>Caulobacter</taxon>
    </lineage>
</organism>
<gene>
    <name evidence="3" type="ORF">QO010_001719</name>
</gene>